<dbReference type="AlphaFoldDB" id="A0AAU8NJR0"/>
<evidence type="ECO:0000259" key="1">
    <source>
        <dbReference type="PROSITE" id="PS51186"/>
    </source>
</evidence>
<dbReference type="EMBL" id="CP159992">
    <property type="protein sequence ID" value="XCP97755.1"/>
    <property type="molecule type" value="Genomic_DNA"/>
</dbReference>
<dbReference type="Gene3D" id="3.40.630.30">
    <property type="match status" value="1"/>
</dbReference>
<dbReference type="InterPro" id="IPR016181">
    <property type="entry name" value="Acyl_CoA_acyltransferase"/>
</dbReference>
<dbReference type="InterPro" id="IPR000182">
    <property type="entry name" value="GNAT_dom"/>
</dbReference>
<dbReference type="SUPFAM" id="SSF55729">
    <property type="entry name" value="Acyl-CoA N-acyltransferases (Nat)"/>
    <property type="match status" value="1"/>
</dbReference>
<dbReference type="InterPro" id="IPR050276">
    <property type="entry name" value="MshD_Acetyltransferase"/>
</dbReference>
<dbReference type="RefSeq" id="WP_342555638.1">
    <property type="nucleotide sequence ID" value="NZ_CP159992.1"/>
</dbReference>
<protein>
    <submittedName>
        <fullName evidence="2">GNAT family N-acetyltransferase</fullName>
    </submittedName>
</protein>
<dbReference type="CDD" id="cd04301">
    <property type="entry name" value="NAT_SF"/>
    <property type="match status" value="1"/>
</dbReference>
<dbReference type="PROSITE" id="PS51186">
    <property type="entry name" value="GNAT"/>
    <property type="match status" value="1"/>
</dbReference>
<dbReference type="PANTHER" id="PTHR43617">
    <property type="entry name" value="L-AMINO ACID N-ACETYLTRANSFERASE"/>
    <property type="match status" value="1"/>
</dbReference>
<dbReference type="GO" id="GO:0016747">
    <property type="term" value="F:acyltransferase activity, transferring groups other than amino-acyl groups"/>
    <property type="evidence" value="ECO:0007669"/>
    <property type="project" value="InterPro"/>
</dbReference>
<evidence type="ECO:0000313" key="2">
    <source>
        <dbReference type="EMBL" id="XCP97755.1"/>
    </source>
</evidence>
<reference evidence="2" key="1">
    <citation type="submission" date="2024-05" db="EMBL/GenBank/DDBJ databases">
        <title>Draft genome assemblies of 36 bacteria isolated from hibernating arctic ground squirrels.</title>
        <authorList>
            <person name="McKee H."/>
            <person name="Mullen L."/>
            <person name="Drown D.M."/>
            <person name="Duddleston K.N."/>
        </authorList>
    </citation>
    <scope>NUCLEOTIDE SEQUENCE</scope>
    <source>
        <strain evidence="2">AN1007</strain>
    </source>
</reference>
<sequence length="150" mass="17420">MTIQVRPVSTDDWFACTRLEVSEEQKKWFPAPVVYWMAESRFVTDFHPMAIYKDSNLVGFAVYSDQVHDAGDYWLPALMIDSKYQGRGYGKESLLALVQWMQRTLNCERIIIGHRPENRAAGALYESFGFQRVSEELIDGEVVRAFRCRI</sequence>
<accession>A0AAU8NJR0</accession>
<gene>
    <name evidence="2" type="ORF">ABXS70_14110</name>
</gene>
<proteinExistence type="predicted"/>
<dbReference type="Pfam" id="PF00583">
    <property type="entry name" value="Acetyltransf_1"/>
    <property type="match status" value="1"/>
</dbReference>
<organism evidence="2">
    <name type="scientific">Paenibacillus sp. AN1007</name>
    <dbReference type="NCBI Taxonomy" id="3151385"/>
    <lineage>
        <taxon>Bacteria</taxon>
        <taxon>Bacillati</taxon>
        <taxon>Bacillota</taxon>
        <taxon>Bacilli</taxon>
        <taxon>Bacillales</taxon>
        <taxon>Paenibacillaceae</taxon>
        <taxon>Paenibacillus</taxon>
    </lineage>
</organism>
<feature type="domain" description="N-acetyltransferase" evidence="1">
    <location>
        <begin position="3"/>
        <end position="150"/>
    </location>
</feature>
<name>A0AAU8NJR0_9BACL</name>